<feature type="domain" description="RING-type" evidence="5">
    <location>
        <begin position="17"/>
        <end position="59"/>
    </location>
</feature>
<dbReference type="Proteomes" id="UP000261480">
    <property type="component" value="Unplaced"/>
</dbReference>
<keyword evidence="1" id="KW-0479">Metal-binding</keyword>
<dbReference type="Gene3D" id="3.30.40.10">
    <property type="entry name" value="Zinc/RING finger domain, C3HC4 (zinc finger)"/>
    <property type="match status" value="1"/>
</dbReference>
<keyword evidence="2 4" id="KW-0863">Zinc-finger</keyword>
<dbReference type="PROSITE" id="PS50089">
    <property type="entry name" value="ZF_RING_2"/>
    <property type="match status" value="1"/>
</dbReference>
<sequence length="120" mass="13621">MDSASPVLVIMKKTFSCSVCLDLLKDPVTTSCGHSYCMNCIKNFWDNGEEKSYNCPQCKVTFTQRPVIKENTINLQVLNAVHFASQCHRECSVNVYGQHSPDLKKKKIYSTQHVCIKETL</sequence>
<dbReference type="SUPFAM" id="SSF57850">
    <property type="entry name" value="RING/U-box"/>
    <property type="match status" value="1"/>
</dbReference>
<dbReference type="SMART" id="SM00184">
    <property type="entry name" value="RING"/>
    <property type="match status" value="1"/>
</dbReference>
<dbReference type="InterPro" id="IPR051051">
    <property type="entry name" value="E3_ubiq-ligase_TRIM/RNF"/>
</dbReference>
<dbReference type="PANTHER" id="PTHR25465">
    <property type="entry name" value="B-BOX DOMAIN CONTAINING"/>
    <property type="match status" value="1"/>
</dbReference>
<dbReference type="GO" id="GO:0008270">
    <property type="term" value="F:zinc ion binding"/>
    <property type="evidence" value="ECO:0007669"/>
    <property type="project" value="UniProtKB-KW"/>
</dbReference>
<reference evidence="6" key="2">
    <citation type="submission" date="2025-09" db="UniProtKB">
        <authorList>
            <consortium name="Ensembl"/>
        </authorList>
    </citation>
    <scope>IDENTIFICATION</scope>
</reference>
<evidence type="ECO:0000259" key="5">
    <source>
        <dbReference type="PROSITE" id="PS50089"/>
    </source>
</evidence>
<keyword evidence="3" id="KW-0862">Zinc</keyword>
<evidence type="ECO:0000256" key="3">
    <source>
        <dbReference type="ARBA" id="ARBA00022833"/>
    </source>
</evidence>
<dbReference type="AlphaFoldDB" id="A0A3B3XLP3"/>
<dbReference type="PROSITE" id="PS00518">
    <property type="entry name" value="ZF_RING_1"/>
    <property type="match status" value="1"/>
</dbReference>
<protein>
    <recommendedName>
        <fullName evidence="5">RING-type domain-containing protein</fullName>
    </recommendedName>
</protein>
<evidence type="ECO:0000256" key="1">
    <source>
        <dbReference type="ARBA" id="ARBA00022723"/>
    </source>
</evidence>
<dbReference type="InterPro" id="IPR013083">
    <property type="entry name" value="Znf_RING/FYVE/PHD"/>
</dbReference>
<reference evidence="6" key="1">
    <citation type="submission" date="2025-08" db="UniProtKB">
        <authorList>
            <consortium name="Ensembl"/>
        </authorList>
    </citation>
    <scope>IDENTIFICATION</scope>
</reference>
<organism evidence="6 7">
    <name type="scientific">Poecilia mexicana</name>
    <dbReference type="NCBI Taxonomy" id="48701"/>
    <lineage>
        <taxon>Eukaryota</taxon>
        <taxon>Metazoa</taxon>
        <taxon>Chordata</taxon>
        <taxon>Craniata</taxon>
        <taxon>Vertebrata</taxon>
        <taxon>Euteleostomi</taxon>
        <taxon>Actinopterygii</taxon>
        <taxon>Neopterygii</taxon>
        <taxon>Teleostei</taxon>
        <taxon>Neoteleostei</taxon>
        <taxon>Acanthomorphata</taxon>
        <taxon>Ovalentaria</taxon>
        <taxon>Atherinomorphae</taxon>
        <taxon>Cyprinodontiformes</taxon>
        <taxon>Poeciliidae</taxon>
        <taxon>Poeciliinae</taxon>
        <taxon>Poecilia</taxon>
    </lineage>
</organism>
<dbReference type="InterPro" id="IPR001841">
    <property type="entry name" value="Znf_RING"/>
</dbReference>
<dbReference type="Ensembl" id="ENSPMET00000024300.1">
    <property type="protein sequence ID" value="ENSPMEP00000015895.1"/>
    <property type="gene ID" value="ENSPMEG00000018483.1"/>
</dbReference>
<dbReference type="InterPro" id="IPR017907">
    <property type="entry name" value="Znf_RING_CS"/>
</dbReference>
<accession>A0A3B3XLP3</accession>
<name>A0A3B3XLP3_9TELE</name>
<proteinExistence type="predicted"/>
<evidence type="ECO:0000313" key="7">
    <source>
        <dbReference type="Proteomes" id="UP000261480"/>
    </source>
</evidence>
<dbReference type="PANTHER" id="PTHR25465:SF5">
    <property type="entry name" value="E3 UBIQUITIN_ISG15 LIGASE TRIM25-RELATED"/>
    <property type="match status" value="1"/>
</dbReference>
<evidence type="ECO:0000256" key="2">
    <source>
        <dbReference type="ARBA" id="ARBA00022771"/>
    </source>
</evidence>
<dbReference type="Pfam" id="PF15227">
    <property type="entry name" value="zf-C3HC4_4"/>
    <property type="match status" value="1"/>
</dbReference>
<evidence type="ECO:0000313" key="6">
    <source>
        <dbReference type="Ensembl" id="ENSPMEP00000015895.1"/>
    </source>
</evidence>
<keyword evidence="7" id="KW-1185">Reference proteome</keyword>
<evidence type="ECO:0000256" key="4">
    <source>
        <dbReference type="PROSITE-ProRule" id="PRU00175"/>
    </source>
</evidence>
<dbReference type="STRING" id="48701.ENSPMEP00000015895"/>